<dbReference type="RefSeq" id="WP_210668016.1">
    <property type="nucleotide sequence ID" value="NZ_JAGFBV010000038.1"/>
</dbReference>
<dbReference type="EMBL" id="JAGFBV010000038">
    <property type="protein sequence ID" value="MBP4139869.1"/>
    <property type="molecule type" value="Genomic_DNA"/>
</dbReference>
<feature type="region of interest" description="Disordered" evidence="1">
    <location>
        <begin position="313"/>
        <end position="333"/>
    </location>
</feature>
<sequence>MSKLQKIIVDNIPVSVYTKDNEDYICLTDMVSAKEGDARAADVIKNWLRSISTIEYMGTWETLYNPNFKVVEYDHFRRSAGVPSFTLSVNGWVESTNAIGIFSKAGKNGGTYAHRDIAMEFGSAISSVFKIYLYKEYQRLKEVESNQYNLEWDVRRLMTKVNYVLHTDAVQKHIIPNSILPFEKQGIEYANEADLLNLALYGYTAKQWKEANPEYAKEGKNMRDFSSINDLLVMSNLESLSSQLIKLETPKKQRFEFLRKMALEQQEQFAKVDMVKSIKKSNPMTYINAENFTPDEIESESKKNILQASKKNLLEFNKRKKKDDNNSSQDDKN</sequence>
<dbReference type="Proteomes" id="UP000675047">
    <property type="component" value="Unassembled WGS sequence"/>
</dbReference>
<dbReference type="SMART" id="SM01252">
    <property type="entry name" value="KilA-N"/>
    <property type="match status" value="1"/>
</dbReference>
<gene>
    <name evidence="3" type="ORF">J3495_17490</name>
</gene>
<evidence type="ECO:0000313" key="3">
    <source>
        <dbReference type="EMBL" id="MBP4139869.1"/>
    </source>
</evidence>
<dbReference type="InterPro" id="IPR017880">
    <property type="entry name" value="KilA_N"/>
</dbReference>
<evidence type="ECO:0000259" key="2">
    <source>
        <dbReference type="PROSITE" id="PS51301"/>
    </source>
</evidence>
<protein>
    <submittedName>
        <fullName evidence="3">KilA-N domain-containing protein</fullName>
    </submittedName>
</protein>
<dbReference type="AlphaFoldDB" id="A0A941AWE5"/>
<accession>A0A941AWE5</accession>
<dbReference type="InterPro" id="IPR018004">
    <property type="entry name" value="KilA/APSES_HTH"/>
</dbReference>
<dbReference type="PROSITE" id="PS51301">
    <property type="entry name" value="KILA_N"/>
    <property type="match status" value="1"/>
</dbReference>
<evidence type="ECO:0000313" key="4">
    <source>
        <dbReference type="Proteomes" id="UP000675047"/>
    </source>
</evidence>
<keyword evidence="4" id="KW-1185">Reference proteome</keyword>
<feature type="domain" description="KilA-N" evidence="2">
    <location>
        <begin position="3"/>
        <end position="140"/>
    </location>
</feature>
<evidence type="ECO:0000256" key="1">
    <source>
        <dbReference type="SAM" id="MobiDB-lite"/>
    </source>
</evidence>
<reference evidence="3 4" key="1">
    <citation type="submission" date="2021-03" db="EMBL/GenBank/DDBJ databases">
        <title>Flavobacterium Flabelliformis Sp. Nov. And Flavobacterium Geliluteum Sp. Nov., Two Novel Multidrug Resistant Psychrophilic Species Isolated From Antarctica.</title>
        <authorList>
            <person name="Kralova S."/>
            <person name="Busse H.J."/>
            <person name="Bezdicek M."/>
            <person name="Nykrynova M."/>
            <person name="Kroupova E."/>
            <person name="Krsek D."/>
            <person name="Sedlacek I."/>
        </authorList>
    </citation>
    <scope>NUCLEOTIDE SEQUENCE [LARGE SCALE GENOMIC DNA]</scope>
    <source>
        <strain evidence="3 4">P7388</strain>
    </source>
</reference>
<proteinExistence type="predicted"/>
<name>A0A941AWE5_9FLAO</name>
<organism evidence="3 4">
    <name type="scientific">Flavobacterium geliluteum</name>
    <dbReference type="NCBI Taxonomy" id="2816120"/>
    <lineage>
        <taxon>Bacteria</taxon>
        <taxon>Pseudomonadati</taxon>
        <taxon>Bacteroidota</taxon>
        <taxon>Flavobacteriia</taxon>
        <taxon>Flavobacteriales</taxon>
        <taxon>Flavobacteriaceae</taxon>
        <taxon>Flavobacterium</taxon>
    </lineage>
</organism>
<dbReference type="Pfam" id="PF04383">
    <property type="entry name" value="KilA-N"/>
    <property type="match status" value="1"/>
</dbReference>
<comment type="caution">
    <text evidence="3">The sequence shown here is derived from an EMBL/GenBank/DDBJ whole genome shotgun (WGS) entry which is preliminary data.</text>
</comment>